<keyword evidence="8" id="KW-1185">Reference proteome</keyword>
<dbReference type="EMBL" id="ML994633">
    <property type="protein sequence ID" value="KAF2185496.1"/>
    <property type="molecule type" value="Genomic_DNA"/>
</dbReference>
<dbReference type="OrthoDB" id="48317at2759"/>
<evidence type="ECO:0000259" key="6">
    <source>
        <dbReference type="SMART" id="SM00829"/>
    </source>
</evidence>
<organism evidence="7 8">
    <name type="scientific">Zopfia rhizophila CBS 207.26</name>
    <dbReference type="NCBI Taxonomy" id="1314779"/>
    <lineage>
        <taxon>Eukaryota</taxon>
        <taxon>Fungi</taxon>
        <taxon>Dikarya</taxon>
        <taxon>Ascomycota</taxon>
        <taxon>Pezizomycotina</taxon>
        <taxon>Dothideomycetes</taxon>
        <taxon>Dothideomycetes incertae sedis</taxon>
        <taxon>Zopfiaceae</taxon>
        <taxon>Zopfia</taxon>
    </lineage>
</organism>
<feature type="domain" description="Enoyl reductase (ER)" evidence="6">
    <location>
        <begin position="19"/>
        <end position="337"/>
    </location>
</feature>
<dbReference type="Gene3D" id="3.90.180.10">
    <property type="entry name" value="Medium-chain alcohol dehydrogenases, catalytic domain"/>
    <property type="match status" value="1"/>
</dbReference>
<dbReference type="CDD" id="cd08249">
    <property type="entry name" value="enoyl_reductase_like"/>
    <property type="match status" value="1"/>
</dbReference>
<evidence type="ECO:0000256" key="4">
    <source>
        <dbReference type="ARBA" id="ARBA00022857"/>
    </source>
</evidence>
<dbReference type="Pfam" id="PF08240">
    <property type="entry name" value="ADH_N"/>
    <property type="match status" value="1"/>
</dbReference>
<accession>A0A6A6E6J4</accession>
<reference evidence="7" key="1">
    <citation type="journal article" date="2020" name="Stud. Mycol.">
        <title>101 Dothideomycetes genomes: a test case for predicting lifestyles and emergence of pathogens.</title>
        <authorList>
            <person name="Haridas S."/>
            <person name="Albert R."/>
            <person name="Binder M."/>
            <person name="Bloem J."/>
            <person name="Labutti K."/>
            <person name="Salamov A."/>
            <person name="Andreopoulos B."/>
            <person name="Baker S."/>
            <person name="Barry K."/>
            <person name="Bills G."/>
            <person name="Bluhm B."/>
            <person name="Cannon C."/>
            <person name="Castanera R."/>
            <person name="Culley D."/>
            <person name="Daum C."/>
            <person name="Ezra D."/>
            <person name="Gonzalez J."/>
            <person name="Henrissat B."/>
            <person name="Kuo A."/>
            <person name="Liang C."/>
            <person name="Lipzen A."/>
            <person name="Lutzoni F."/>
            <person name="Magnuson J."/>
            <person name="Mondo S."/>
            <person name="Nolan M."/>
            <person name="Ohm R."/>
            <person name="Pangilinan J."/>
            <person name="Park H.-J."/>
            <person name="Ramirez L."/>
            <person name="Alfaro M."/>
            <person name="Sun H."/>
            <person name="Tritt A."/>
            <person name="Yoshinaga Y."/>
            <person name="Zwiers L.-H."/>
            <person name="Turgeon B."/>
            <person name="Goodwin S."/>
            <person name="Spatafora J."/>
            <person name="Crous P."/>
            <person name="Grigoriev I."/>
        </authorList>
    </citation>
    <scope>NUCLEOTIDE SEQUENCE</scope>
    <source>
        <strain evidence="7">CBS 207.26</strain>
    </source>
</reference>
<evidence type="ECO:0000256" key="2">
    <source>
        <dbReference type="ARBA" id="ARBA00011245"/>
    </source>
</evidence>
<dbReference type="SUPFAM" id="SSF51735">
    <property type="entry name" value="NAD(P)-binding Rossmann-fold domains"/>
    <property type="match status" value="1"/>
</dbReference>
<keyword evidence="4" id="KW-0521">NADP</keyword>
<dbReference type="Proteomes" id="UP000800200">
    <property type="component" value="Unassembled WGS sequence"/>
</dbReference>
<comment type="subunit">
    <text evidence="2">Monomer.</text>
</comment>
<evidence type="ECO:0000256" key="1">
    <source>
        <dbReference type="ARBA" id="ARBA00008072"/>
    </source>
</evidence>
<name>A0A6A6E6J4_9PEZI</name>
<sequence>MATSTLQTKRRAIVQGEAGSKTIRNVPIPSISPSEILVKTIAVAINPTDHKMPDSFPSLGAIVGCDYSGIVVKVGSETSGLRVGDRVAGAVHGSNPIHHEDGAFAEYIKTSADLVYHVPGIFSWEDAAAIGGTGHGSLCLAFWGALDLPGRPEAPSTKPEYVLVYGGSTATGTMALQLLRLSGLVPIAVCSPHNFELAKSYDIRQFSKNTLFYALDCITDATSASICFAAIGRAGGRYASLEYCPSHLQIRRAIHPDFVLGYEMFGKPVALTGPYKREPAPEKRKAAVEWYKTFTSLCEERRIKAHPVRNVEGVLEGVLEGINMLKNEGVSGYKLVVRMHAE</sequence>
<dbReference type="InterPro" id="IPR013154">
    <property type="entry name" value="ADH-like_N"/>
</dbReference>
<comment type="similarity">
    <text evidence="1">Belongs to the zinc-containing alcohol dehydrogenase family.</text>
</comment>
<keyword evidence="3" id="KW-0547">Nucleotide-binding</keyword>
<dbReference type="InterPro" id="IPR011032">
    <property type="entry name" value="GroES-like_sf"/>
</dbReference>
<keyword evidence="5" id="KW-0560">Oxidoreductase</keyword>
<evidence type="ECO:0000313" key="7">
    <source>
        <dbReference type="EMBL" id="KAF2185496.1"/>
    </source>
</evidence>
<dbReference type="PANTHER" id="PTHR45348:SF1">
    <property type="entry name" value="TRANS-ENOYL REDUCTASE STHE"/>
    <property type="match status" value="1"/>
</dbReference>
<evidence type="ECO:0000256" key="5">
    <source>
        <dbReference type="ARBA" id="ARBA00023002"/>
    </source>
</evidence>
<dbReference type="AlphaFoldDB" id="A0A6A6E6J4"/>
<gene>
    <name evidence="7" type="ORF">K469DRAFT_738889</name>
</gene>
<dbReference type="GO" id="GO:0016651">
    <property type="term" value="F:oxidoreductase activity, acting on NAD(P)H"/>
    <property type="evidence" value="ECO:0007669"/>
    <property type="project" value="InterPro"/>
</dbReference>
<evidence type="ECO:0000313" key="8">
    <source>
        <dbReference type="Proteomes" id="UP000800200"/>
    </source>
</evidence>
<dbReference type="GO" id="GO:0000166">
    <property type="term" value="F:nucleotide binding"/>
    <property type="evidence" value="ECO:0007669"/>
    <property type="project" value="UniProtKB-KW"/>
</dbReference>
<dbReference type="SMART" id="SM00829">
    <property type="entry name" value="PKS_ER"/>
    <property type="match status" value="1"/>
</dbReference>
<proteinExistence type="inferred from homology"/>
<dbReference type="InterPro" id="IPR020843">
    <property type="entry name" value="ER"/>
</dbReference>
<evidence type="ECO:0000256" key="3">
    <source>
        <dbReference type="ARBA" id="ARBA00022741"/>
    </source>
</evidence>
<dbReference type="Gene3D" id="3.40.50.720">
    <property type="entry name" value="NAD(P)-binding Rossmann-like Domain"/>
    <property type="match status" value="1"/>
</dbReference>
<dbReference type="InterPro" id="IPR047122">
    <property type="entry name" value="Trans-enoyl_RdTase-like"/>
</dbReference>
<protein>
    <submittedName>
        <fullName evidence="7">GroES-like protein</fullName>
    </submittedName>
</protein>
<dbReference type="SUPFAM" id="SSF50129">
    <property type="entry name" value="GroES-like"/>
    <property type="match status" value="1"/>
</dbReference>
<dbReference type="InterPro" id="IPR036291">
    <property type="entry name" value="NAD(P)-bd_dom_sf"/>
</dbReference>
<dbReference type="PANTHER" id="PTHR45348">
    <property type="entry name" value="HYPOTHETICAL OXIDOREDUCTASE (EUROFUNG)"/>
    <property type="match status" value="1"/>
</dbReference>